<evidence type="ECO:0000256" key="1">
    <source>
        <dbReference type="ARBA" id="ARBA00004127"/>
    </source>
</evidence>
<feature type="transmembrane region" description="Helical" evidence="9">
    <location>
        <begin position="488"/>
        <end position="510"/>
    </location>
</feature>
<sequence length="641" mass="70541">MSFSGQESKNALNGDEVENDTTSSKELEQVVSVPIPANMPISGTLANSTSKSMGVRKAEVLNDQYQSYVWRVILFVTVLITAYAYAVEMTVKGTIETYAVASFNQHALKSTVGVVQAVAAAAAQPTYARLSDRFGRLELIIVALVLYVIGSIVQFTSKNVDALSAGTVLYAIGIQGIIVLLQIVLADFSTLNWRLACSFIPALPFIINTWVSGDIVSSLYPAHSWQYGYGIWTFVFPLCCVPLVACFAHMRWLASKTPEWKALKEEGKLINKWKSWSDNIVIDVFWEVDVIGILLIICVFGFILVPFTIAGGVNDTWKKASTIVPLVIGVVLIPVLAFHEMRFAKFPLLPIQLMKDRGVWSAIIVAVFINMLWYLPNEYIYTVLVVGMNASIKAATRISSLYSFVSVIVGPLLGLLVTRVRRLKGFIIFGVLCWVGSFAILYTKRGDPDASQSQLNGVIGGLCLMGFGAGFFTYSTQVSISTCTNHEYMAVVISIYLASYNIGSALGSSISGATWTNTMYKNLAKEFEAIGFTNVTAAAAYGDPFTFAINYTWGTPERAAMVRAMAKTQKILCLIALVLSFVLLLDVFFLRDHRLDTVQSLELDHSKEEGIKSDDGGVIVNNYDDDFLLNRIKSLFKRGEK</sequence>
<feature type="transmembrane region" description="Helical" evidence="9">
    <location>
        <begin position="320"/>
        <end position="338"/>
    </location>
</feature>
<dbReference type="eggNOG" id="KOG0254">
    <property type="taxonomic scope" value="Eukaryota"/>
</dbReference>
<evidence type="ECO:0000259" key="10">
    <source>
        <dbReference type="PROSITE" id="PS50850"/>
    </source>
</evidence>
<feature type="transmembrane region" description="Helical" evidence="9">
    <location>
        <begin position="137"/>
        <end position="156"/>
    </location>
</feature>
<feature type="transmembrane region" description="Helical" evidence="9">
    <location>
        <begin position="455"/>
        <end position="476"/>
    </location>
</feature>
<feature type="domain" description="Major facilitator superfamily (MFS) profile" evidence="10">
    <location>
        <begin position="74"/>
        <end position="594"/>
    </location>
</feature>
<feature type="compositionally biased region" description="Polar residues" evidence="8">
    <location>
        <begin position="1"/>
        <end position="11"/>
    </location>
</feature>
<keyword evidence="5 9" id="KW-1133">Transmembrane helix</keyword>
<dbReference type="Pfam" id="PF07690">
    <property type="entry name" value="MFS_1"/>
    <property type="match status" value="1"/>
</dbReference>
<dbReference type="PANTHER" id="PTHR23501:SF92">
    <property type="entry name" value="GLUTATHIONE EXCHANGER 1-RELATED"/>
    <property type="match status" value="1"/>
</dbReference>
<keyword evidence="6" id="KW-0406">Ion transport</keyword>
<feature type="transmembrane region" description="Helical" evidence="9">
    <location>
        <begin position="284"/>
        <end position="308"/>
    </location>
</feature>
<feature type="transmembrane region" description="Helical" evidence="9">
    <location>
        <begin position="425"/>
        <end position="443"/>
    </location>
</feature>
<keyword evidence="3" id="KW-0813">Transport</keyword>
<dbReference type="KEGG" id="cten:18250285"/>
<keyword evidence="4 9" id="KW-0812">Transmembrane</keyword>
<feature type="transmembrane region" description="Helical" evidence="9">
    <location>
        <begin position="193"/>
        <end position="211"/>
    </location>
</feature>
<dbReference type="RefSeq" id="XP_006686189.1">
    <property type="nucleotide sequence ID" value="XM_006686126.1"/>
</dbReference>
<feature type="transmembrane region" description="Helical" evidence="9">
    <location>
        <begin position="231"/>
        <end position="254"/>
    </location>
</feature>
<dbReference type="GO" id="GO:0005768">
    <property type="term" value="C:endosome"/>
    <property type="evidence" value="ECO:0007669"/>
    <property type="project" value="TreeGrafter"/>
</dbReference>
<accession>G3B4U7</accession>
<comment type="subcellular location">
    <subcellularLocation>
        <location evidence="1">Endomembrane system</location>
        <topology evidence="1">Multi-pass membrane protein</topology>
    </subcellularLocation>
</comment>
<dbReference type="GO" id="GO:0015343">
    <property type="term" value="F:siderophore-iron transmembrane transporter activity"/>
    <property type="evidence" value="ECO:0007669"/>
    <property type="project" value="TreeGrafter"/>
</dbReference>
<evidence type="ECO:0000256" key="6">
    <source>
        <dbReference type="ARBA" id="ARBA00023065"/>
    </source>
</evidence>
<comment type="similarity">
    <text evidence="2">Belongs to the major facilitator superfamily.</text>
</comment>
<dbReference type="InterPro" id="IPR036259">
    <property type="entry name" value="MFS_trans_sf"/>
</dbReference>
<feature type="transmembrane region" description="Helical" evidence="9">
    <location>
        <begin position="571"/>
        <end position="590"/>
    </location>
</feature>
<dbReference type="FunFam" id="1.20.1250.20:FF:000197">
    <property type="entry name" value="Siderophore iron transporter 1"/>
    <property type="match status" value="1"/>
</dbReference>
<dbReference type="Gene3D" id="1.20.1250.20">
    <property type="entry name" value="MFS general substrate transporter like domains"/>
    <property type="match status" value="2"/>
</dbReference>
<evidence type="ECO:0000313" key="11">
    <source>
        <dbReference type="EMBL" id="EGV63875.1"/>
    </source>
</evidence>
<gene>
    <name evidence="11" type="ORF">CANTEDRAFT_93380</name>
</gene>
<dbReference type="GeneID" id="18250285"/>
<feature type="transmembrane region" description="Helical" evidence="9">
    <location>
        <begin position="68"/>
        <end position="86"/>
    </location>
</feature>
<evidence type="ECO:0000256" key="7">
    <source>
        <dbReference type="ARBA" id="ARBA00023136"/>
    </source>
</evidence>
<proteinExistence type="inferred from homology"/>
<feature type="transmembrane region" description="Helical" evidence="9">
    <location>
        <begin position="395"/>
        <end position="418"/>
    </location>
</feature>
<dbReference type="HOGENOM" id="CLU_012970_2_1_1"/>
<keyword evidence="12" id="KW-1185">Reference proteome</keyword>
<evidence type="ECO:0000256" key="8">
    <source>
        <dbReference type="SAM" id="MobiDB-lite"/>
    </source>
</evidence>
<feature type="transmembrane region" description="Helical" evidence="9">
    <location>
        <begin position="168"/>
        <end position="186"/>
    </location>
</feature>
<evidence type="ECO:0000256" key="3">
    <source>
        <dbReference type="ARBA" id="ARBA00022448"/>
    </source>
</evidence>
<keyword evidence="7 9" id="KW-0472">Membrane</keyword>
<dbReference type="EMBL" id="GL996521">
    <property type="protein sequence ID" value="EGV63875.1"/>
    <property type="molecule type" value="Genomic_DNA"/>
</dbReference>
<evidence type="ECO:0000256" key="5">
    <source>
        <dbReference type="ARBA" id="ARBA00022989"/>
    </source>
</evidence>
<organism evidence="12">
    <name type="scientific">Candida tenuis (strain ATCC 10573 / BCRC 21748 / CBS 615 / JCM 9827 / NBRC 10315 / NRRL Y-1498 / VKM Y-70)</name>
    <name type="common">Yeast</name>
    <name type="synonym">Yamadazyma tenuis</name>
    <dbReference type="NCBI Taxonomy" id="590646"/>
    <lineage>
        <taxon>Eukaryota</taxon>
        <taxon>Fungi</taxon>
        <taxon>Dikarya</taxon>
        <taxon>Ascomycota</taxon>
        <taxon>Saccharomycotina</taxon>
        <taxon>Pichiomycetes</taxon>
        <taxon>Debaryomycetaceae</taxon>
        <taxon>Yamadazyma</taxon>
    </lineage>
</organism>
<dbReference type="GO" id="GO:0005886">
    <property type="term" value="C:plasma membrane"/>
    <property type="evidence" value="ECO:0007669"/>
    <property type="project" value="TreeGrafter"/>
</dbReference>
<protein>
    <submittedName>
        <fullName evidence="11">MFS general substrate transporter</fullName>
    </submittedName>
</protein>
<dbReference type="SUPFAM" id="SSF103473">
    <property type="entry name" value="MFS general substrate transporter"/>
    <property type="match status" value="1"/>
</dbReference>
<evidence type="ECO:0000256" key="2">
    <source>
        <dbReference type="ARBA" id="ARBA00008335"/>
    </source>
</evidence>
<feature type="transmembrane region" description="Helical" evidence="9">
    <location>
        <begin position="358"/>
        <end position="375"/>
    </location>
</feature>
<dbReference type="GO" id="GO:0005774">
    <property type="term" value="C:vacuolar membrane"/>
    <property type="evidence" value="ECO:0007669"/>
    <property type="project" value="TreeGrafter"/>
</dbReference>
<feature type="transmembrane region" description="Helical" evidence="9">
    <location>
        <begin position="530"/>
        <end position="551"/>
    </location>
</feature>
<evidence type="ECO:0000313" key="12">
    <source>
        <dbReference type="Proteomes" id="UP000000707"/>
    </source>
</evidence>
<dbReference type="AlphaFoldDB" id="G3B4U7"/>
<dbReference type="InterPro" id="IPR011701">
    <property type="entry name" value="MFS"/>
</dbReference>
<dbReference type="Proteomes" id="UP000000707">
    <property type="component" value="Unassembled WGS sequence"/>
</dbReference>
<dbReference type="PROSITE" id="PS50850">
    <property type="entry name" value="MFS"/>
    <property type="match status" value="1"/>
</dbReference>
<feature type="region of interest" description="Disordered" evidence="8">
    <location>
        <begin position="1"/>
        <end position="25"/>
    </location>
</feature>
<dbReference type="OrthoDB" id="2241241at2759"/>
<dbReference type="InterPro" id="IPR020846">
    <property type="entry name" value="MFS_dom"/>
</dbReference>
<name>G3B4U7_CANTC</name>
<evidence type="ECO:0000256" key="9">
    <source>
        <dbReference type="SAM" id="Phobius"/>
    </source>
</evidence>
<dbReference type="PANTHER" id="PTHR23501">
    <property type="entry name" value="MAJOR FACILITATOR SUPERFAMILY"/>
    <property type="match status" value="1"/>
</dbReference>
<reference evidence="11 12" key="1">
    <citation type="journal article" date="2011" name="Proc. Natl. Acad. Sci. U.S.A.">
        <title>Comparative genomics of xylose-fermenting fungi for enhanced biofuel production.</title>
        <authorList>
            <person name="Wohlbach D.J."/>
            <person name="Kuo A."/>
            <person name="Sato T.K."/>
            <person name="Potts K.M."/>
            <person name="Salamov A.A."/>
            <person name="LaButti K.M."/>
            <person name="Sun H."/>
            <person name="Clum A."/>
            <person name="Pangilinan J.L."/>
            <person name="Lindquist E.A."/>
            <person name="Lucas S."/>
            <person name="Lapidus A."/>
            <person name="Jin M."/>
            <person name="Gunawan C."/>
            <person name="Balan V."/>
            <person name="Dale B.E."/>
            <person name="Jeffries T.W."/>
            <person name="Zinkel R."/>
            <person name="Barry K.W."/>
            <person name="Grigoriev I.V."/>
            <person name="Gasch A.P."/>
        </authorList>
    </citation>
    <scope>NUCLEOTIDE SEQUENCE [LARGE SCALE GENOMIC DNA]</scope>
    <source>
        <strain evidence="12">ATCC 10573 / BCRC 21748 / CBS 615 / JCM 9827 / NBRC 10315 / NRRL Y-1498 / VKM Y-70</strain>
    </source>
</reference>
<evidence type="ECO:0000256" key="4">
    <source>
        <dbReference type="ARBA" id="ARBA00022692"/>
    </source>
</evidence>